<dbReference type="EMBL" id="ACFU01000003">
    <property type="protein sequence ID" value="EEF14983.1"/>
    <property type="molecule type" value="Genomic_DNA"/>
</dbReference>
<evidence type="ECO:0000256" key="1">
    <source>
        <dbReference type="SAM" id="MobiDB-lite"/>
    </source>
</evidence>
<evidence type="ECO:0000313" key="3">
    <source>
        <dbReference type="Proteomes" id="UP000003082"/>
    </source>
</evidence>
<organism evidence="2 3">
    <name type="scientific">Campylobacter rectus RM3267</name>
    <dbReference type="NCBI Taxonomy" id="553218"/>
    <lineage>
        <taxon>Bacteria</taxon>
        <taxon>Pseudomonadati</taxon>
        <taxon>Campylobacterota</taxon>
        <taxon>Epsilonproteobacteria</taxon>
        <taxon>Campylobacterales</taxon>
        <taxon>Campylobacteraceae</taxon>
        <taxon>Campylobacter</taxon>
    </lineage>
</organism>
<reference evidence="2 3" key="1">
    <citation type="submission" date="2008-08" db="EMBL/GenBank/DDBJ databases">
        <authorList>
            <person name="Madupu R."/>
            <person name="Durkin A.S."/>
            <person name="Torralba M."/>
            <person name="Methe B."/>
            <person name="Sutton G.G."/>
            <person name="Strausberg R.L."/>
            <person name="Nelson K.E."/>
        </authorList>
    </citation>
    <scope>NUCLEOTIDE SEQUENCE [LARGE SCALE GENOMIC DNA]</scope>
    <source>
        <strain evidence="2 3">RM3267</strain>
    </source>
</reference>
<gene>
    <name evidence="2" type="ORF">CAMRE0001_1649</name>
</gene>
<name>B9CZ70_CAMRE</name>
<accession>B9CZ70</accession>
<sequence>MRLACRCTGFAQSRRRGASINGAMKFHVNFMGKPRYRRSSKRPPRKRDRRAGRANKTRRRRAVWLKFKRPRKNEAVKFPQNPL</sequence>
<feature type="region of interest" description="Disordered" evidence="1">
    <location>
        <begin position="30"/>
        <end position="61"/>
    </location>
</feature>
<dbReference type="STRING" id="553218.CAMRE0001_1649"/>
<keyword evidence="3" id="KW-1185">Reference proteome</keyword>
<dbReference type="AlphaFoldDB" id="B9CZ70"/>
<feature type="compositionally biased region" description="Basic residues" evidence="1">
    <location>
        <begin position="34"/>
        <end position="61"/>
    </location>
</feature>
<protein>
    <submittedName>
        <fullName evidence="2">Uncharacterized protein</fullName>
    </submittedName>
</protein>
<comment type="caution">
    <text evidence="2">The sequence shown here is derived from an EMBL/GenBank/DDBJ whole genome shotgun (WGS) entry which is preliminary data.</text>
</comment>
<evidence type="ECO:0000313" key="2">
    <source>
        <dbReference type="EMBL" id="EEF14983.1"/>
    </source>
</evidence>
<dbReference type="Proteomes" id="UP000003082">
    <property type="component" value="Unassembled WGS sequence"/>
</dbReference>
<proteinExistence type="predicted"/>